<dbReference type="EMBL" id="RXOC01000004">
    <property type="protein sequence ID" value="RXF70376.1"/>
    <property type="molecule type" value="Genomic_DNA"/>
</dbReference>
<evidence type="ECO:0000313" key="14">
    <source>
        <dbReference type="EMBL" id="RXF70376.1"/>
    </source>
</evidence>
<gene>
    <name evidence="14" type="ORF">EKH83_06915</name>
</gene>
<dbReference type="PROSITE" id="PS50893">
    <property type="entry name" value="ABC_TRANSPORTER_2"/>
    <property type="match status" value="1"/>
</dbReference>
<sequence length="794" mass="90392">MSLLRQFPVDRQLDIMDCGPACLKTIAKFYGKYYSLQYLREKCGLSREGVSFVDLSYAAESIGLRSISIKASIHDLYEKVPLPCIIHWANSHFVIVYKVAAKRIYVSDPAKGLLSYTYEEFAKSWYKADYEYKQGVLLALEPQSDFKLIHENEKKNRKKTIGNLLAYFTPYKRNFVNLFVVMFIVTLLQALLPFISKAVIDVGIQRGDIDFINIVLIANIAIILSITLSNAVRDWILVHVTSRINIALISDYLMKLMKLPITFFETKLTGDILQRANDHERIRSFIMNNSLNLVFSTLTFVVFGVILCVYNTFIFYTFLGGSILYVIWVLAFLKLRKKLDWNYFELISRNQSYWVETIEGMQDIKVNNYEKAKRWKWENIQARLYKVNLRSLTVNNVQNLGAQCIDNVKNLLITFFCAKAVIAGEITFGVMISTQFIIGMLSGPVQQFVGFIISAQFAHLSFLRLNEIHQLEEEDEHAGNNSLELTQDKNLTLKNVFFQYTGTAPMVIKGVHLTIPEGKVTAIVGDSGSGKSTLLKLLLRLYRPSYGEILIGNMNLNNISLKQWRDKVGVVMQDGKIFSDSILNNIVLDDEKIDYDRLRHAVETANIAGEIEQLPLGYQTMMGERGRGLSGGQKQRVLIARALYKKPDFLFFDEATNSLDTINEQKIMASLENVFKNKTVIVVAHRLSTIRKADQIVVMRKGAIVEIGTHDTLMKRHGLYYQLVESQVDLMSSIAGQSIVKEEKQESASKIDAQLIEKIEHYIENNATPKENGQKVLDVVEINKEPEIKSQNAG</sequence>
<keyword evidence="3" id="KW-1003">Cell membrane</keyword>
<dbReference type="GO" id="GO:0008233">
    <property type="term" value="F:peptidase activity"/>
    <property type="evidence" value="ECO:0007669"/>
    <property type="project" value="InterPro"/>
</dbReference>
<proteinExistence type="predicted"/>
<dbReference type="Gene3D" id="1.20.1560.10">
    <property type="entry name" value="ABC transporter type 1, transmembrane domain"/>
    <property type="match status" value="1"/>
</dbReference>
<reference evidence="14 15" key="1">
    <citation type="submission" date="2018-12" db="EMBL/GenBank/DDBJ databases">
        <title>The Draft Genome Sequence of the Soil Bacterium Pedobacter tournemirensis R1.</title>
        <authorList>
            <person name="He J."/>
        </authorList>
    </citation>
    <scope>NUCLEOTIDE SEQUENCE [LARGE SCALE GENOMIC DNA]</scope>
    <source>
        <strain evidence="14 15">R1</strain>
    </source>
</reference>
<keyword evidence="7" id="KW-0067">ATP-binding</keyword>
<dbReference type="InterPro" id="IPR011527">
    <property type="entry name" value="ABC1_TM_dom"/>
</dbReference>
<dbReference type="GO" id="GO:0005524">
    <property type="term" value="F:ATP binding"/>
    <property type="evidence" value="ECO:0007669"/>
    <property type="project" value="UniProtKB-KW"/>
</dbReference>
<dbReference type="CDD" id="cd02418">
    <property type="entry name" value="Peptidase_C39B"/>
    <property type="match status" value="1"/>
</dbReference>
<evidence type="ECO:0000256" key="4">
    <source>
        <dbReference type="ARBA" id="ARBA00022692"/>
    </source>
</evidence>
<evidence type="ECO:0000256" key="3">
    <source>
        <dbReference type="ARBA" id="ARBA00022475"/>
    </source>
</evidence>
<dbReference type="GO" id="GO:0015421">
    <property type="term" value="F:ABC-type oligopeptide transporter activity"/>
    <property type="evidence" value="ECO:0007669"/>
    <property type="project" value="TreeGrafter"/>
</dbReference>
<feature type="transmembrane region" description="Helical" evidence="10">
    <location>
        <begin position="175"/>
        <end position="199"/>
    </location>
</feature>
<evidence type="ECO:0000256" key="1">
    <source>
        <dbReference type="ARBA" id="ARBA00004651"/>
    </source>
</evidence>
<dbReference type="RefSeq" id="WP_128768682.1">
    <property type="nucleotide sequence ID" value="NZ_RXOC01000004.1"/>
</dbReference>
<keyword evidence="5" id="KW-0547">Nucleotide-binding</keyword>
<dbReference type="PANTHER" id="PTHR43394:SF1">
    <property type="entry name" value="ATP-BINDING CASSETTE SUB-FAMILY B MEMBER 10, MITOCHONDRIAL"/>
    <property type="match status" value="1"/>
</dbReference>
<dbReference type="PROSITE" id="PS50929">
    <property type="entry name" value="ABC_TM1F"/>
    <property type="match status" value="1"/>
</dbReference>
<feature type="transmembrane region" description="Helical" evidence="10">
    <location>
        <begin position="313"/>
        <end position="333"/>
    </location>
</feature>
<keyword evidence="4 10" id="KW-0812">Transmembrane</keyword>
<feature type="domain" description="Peptidase C39" evidence="13">
    <location>
        <begin position="12"/>
        <end position="132"/>
    </location>
</feature>
<dbReference type="InterPro" id="IPR039421">
    <property type="entry name" value="Type_1_exporter"/>
</dbReference>
<feature type="transmembrane region" description="Helical" evidence="10">
    <location>
        <begin position="211"/>
        <end position="229"/>
    </location>
</feature>
<organism evidence="14 15">
    <name type="scientific">Arcticibacter tournemirensis</name>
    <dbReference type="NCBI Taxonomy" id="699437"/>
    <lineage>
        <taxon>Bacteria</taxon>
        <taxon>Pseudomonadati</taxon>
        <taxon>Bacteroidota</taxon>
        <taxon>Sphingobacteriia</taxon>
        <taxon>Sphingobacteriales</taxon>
        <taxon>Sphingobacteriaceae</taxon>
        <taxon>Arcticibacter</taxon>
    </lineage>
</organism>
<name>A0A4Q0MC68_9SPHI</name>
<keyword evidence="2" id="KW-0813">Transport</keyword>
<dbReference type="Gene3D" id="3.40.50.300">
    <property type="entry name" value="P-loop containing nucleotide triphosphate hydrolases"/>
    <property type="match status" value="1"/>
</dbReference>
<dbReference type="PROSITE" id="PS50990">
    <property type="entry name" value="PEPTIDASE_C39"/>
    <property type="match status" value="1"/>
</dbReference>
<dbReference type="FunFam" id="3.40.50.300:FF:000299">
    <property type="entry name" value="ABC transporter ATP-binding protein/permease"/>
    <property type="match status" value="1"/>
</dbReference>
<dbReference type="InterPro" id="IPR005074">
    <property type="entry name" value="Peptidase_C39"/>
</dbReference>
<feature type="transmembrane region" description="Helical" evidence="10">
    <location>
        <begin position="290"/>
        <end position="307"/>
    </location>
</feature>
<dbReference type="SUPFAM" id="SSF52540">
    <property type="entry name" value="P-loop containing nucleoside triphosphate hydrolases"/>
    <property type="match status" value="1"/>
</dbReference>
<dbReference type="Proteomes" id="UP000290848">
    <property type="component" value="Unassembled WGS sequence"/>
</dbReference>
<keyword evidence="6" id="KW-0378">Hydrolase</keyword>
<dbReference type="PROSITE" id="PS00211">
    <property type="entry name" value="ABC_TRANSPORTER_1"/>
    <property type="match status" value="1"/>
</dbReference>
<dbReference type="GO" id="GO:0005886">
    <property type="term" value="C:plasma membrane"/>
    <property type="evidence" value="ECO:0007669"/>
    <property type="project" value="UniProtKB-SubCell"/>
</dbReference>
<protein>
    <submittedName>
        <fullName evidence="14">Peptidase domain-containing ABC transporter</fullName>
    </submittedName>
</protein>
<dbReference type="CDD" id="cd18571">
    <property type="entry name" value="ABC_6TM_peptidase_like"/>
    <property type="match status" value="1"/>
</dbReference>
<evidence type="ECO:0000259" key="12">
    <source>
        <dbReference type="PROSITE" id="PS50929"/>
    </source>
</evidence>
<dbReference type="Pfam" id="PF00005">
    <property type="entry name" value="ABC_tran"/>
    <property type="match status" value="1"/>
</dbReference>
<feature type="domain" description="ABC transporter" evidence="11">
    <location>
        <begin position="491"/>
        <end position="726"/>
    </location>
</feature>
<evidence type="ECO:0000256" key="10">
    <source>
        <dbReference type="SAM" id="Phobius"/>
    </source>
</evidence>
<dbReference type="Pfam" id="PF00664">
    <property type="entry name" value="ABC_membrane"/>
    <property type="match status" value="1"/>
</dbReference>
<feature type="domain" description="ABC transmembrane type-1" evidence="12">
    <location>
        <begin position="178"/>
        <end position="456"/>
    </location>
</feature>
<evidence type="ECO:0000259" key="11">
    <source>
        <dbReference type="PROSITE" id="PS50893"/>
    </source>
</evidence>
<dbReference type="Gene3D" id="3.90.70.10">
    <property type="entry name" value="Cysteine proteinases"/>
    <property type="match status" value="1"/>
</dbReference>
<accession>A0A4Q0MC68</accession>
<dbReference type="InterPro" id="IPR003593">
    <property type="entry name" value="AAA+_ATPase"/>
</dbReference>
<dbReference type="Pfam" id="PF03412">
    <property type="entry name" value="Peptidase_C39"/>
    <property type="match status" value="1"/>
</dbReference>
<dbReference type="PANTHER" id="PTHR43394">
    <property type="entry name" value="ATP-DEPENDENT PERMEASE MDL1, MITOCHONDRIAL"/>
    <property type="match status" value="1"/>
</dbReference>
<evidence type="ECO:0000256" key="9">
    <source>
        <dbReference type="ARBA" id="ARBA00023136"/>
    </source>
</evidence>
<evidence type="ECO:0000313" key="15">
    <source>
        <dbReference type="Proteomes" id="UP000290848"/>
    </source>
</evidence>
<evidence type="ECO:0000256" key="7">
    <source>
        <dbReference type="ARBA" id="ARBA00022840"/>
    </source>
</evidence>
<dbReference type="GO" id="GO:0016887">
    <property type="term" value="F:ATP hydrolysis activity"/>
    <property type="evidence" value="ECO:0007669"/>
    <property type="project" value="InterPro"/>
</dbReference>
<dbReference type="InterPro" id="IPR003439">
    <property type="entry name" value="ABC_transporter-like_ATP-bd"/>
</dbReference>
<dbReference type="SMART" id="SM00382">
    <property type="entry name" value="AAA"/>
    <property type="match status" value="1"/>
</dbReference>
<keyword evidence="8 10" id="KW-1133">Transmembrane helix</keyword>
<dbReference type="AlphaFoldDB" id="A0A4Q0MC68"/>
<dbReference type="GO" id="GO:0006508">
    <property type="term" value="P:proteolysis"/>
    <property type="evidence" value="ECO:0007669"/>
    <property type="project" value="InterPro"/>
</dbReference>
<comment type="caution">
    <text evidence="14">The sequence shown here is derived from an EMBL/GenBank/DDBJ whole genome shotgun (WGS) entry which is preliminary data.</text>
</comment>
<dbReference type="SUPFAM" id="SSF90123">
    <property type="entry name" value="ABC transporter transmembrane region"/>
    <property type="match status" value="1"/>
</dbReference>
<keyword evidence="9 10" id="KW-0472">Membrane</keyword>
<dbReference type="InterPro" id="IPR017871">
    <property type="entry name" value="ABC_transporter-like_CS"/>
</dbReference>
<evidence type="ECO:0000259" key="13">
    <source>
        <dbReference type="PROSITE" id="PS50990"/>
    </source>
</evidence>
<evidence type="ECO:0000256" key="8">
    <source>
        <dbReference type="ARBA" id="ARBA00022989"/>
    </source>
</evidence>
<dbReference type="InterPro" id="IPR036640">
    <property type="entry name" value="ABC1_TM_sf"/>
</dbReference>
<evidence type="ECO:0000256" key="5">
    <source>
        <dbReference type="ARBA" id="ARBA00022741"/>
    </source>
</evidence>
<evidence type="ECO:0000256" key="6">
    <source>
        <dbReference type="ARBA" id="ARBA00022801"/>
    </source>
</evidence>
<comment type="subcellular location">
    <subcellularLocation>
        <location evidence="1">Cell membrane</location>
        <topology evidence="1">Multi-pass membrane protein</topology>
    </subcellularLocation>
</comment>
<evidence type="ECO:0000256" key="2">
    <source>
        <dbReference type="ARBA" id="ARBA00022448"/>
    </source>
</evidence>
<dbReference type="InterPro" id="IPR027417">
    <property type="entry name" value="P-loop_NTPase"/>
</dbReference>